<dbReference type="AlphaFoldDB" id="A0A9X4LGK9"/>
<organism evidence="1 2">
    <name type="scientific">Staphylococcus equorum</name>
    <dbReference type="NCBI Taxonomy" id="246432"/>
    <lineage>
        <taxon>Bacteria</taxon>
        <taxon>Bacillati</taxon>
        <taxon>Bacillota</taxon>
        <taxon>Bacilli</taxon>
        <taxon>Bacillales</taxon>
        <taxon>Staphylococcaceae</taxon>
        <taxon>Staphylococcus</taxon>
    </lineage>
</organism>
<reference evidence="1" key="1">
    <citation type="submission" date="2022-05" db="EMBL/GenBank/DDBJ databases">
        <title>Comparative genomics of Staphylococcus equorum isolates.</title>
        <authorList>
            <person name="Luelf R.H."/>
        </authorList>
    </citation>
    <scope>NUCLEOTIDE SEQUENCE</scope>
    <source>
        <strain evidence="1">TMW 2.2343</strain>
    </source>
</reference>
<evidence type="ECO:0000313" key="2">
    <source>
        <dbReference type="Proteomes" id="UP001152302"/>
    </source>
</evidence>
<proteinExistence type="predicted"/>
<evidence type="ECO:0000313" key="1">
    <source>
        <dbReference type="EMBL" id="MDG0860395.1"/>
    </source>
</evidence>
<protein>
    <submittedName>
        <fullName evidence="1">Uncharacterized protein</fullName>
    </submittedName>
</protein>
<comment type="caution">
    <text evidence="1">The sequence shown here is derived from an EMBL/GenBank/DDBJ whole genome shotgun (WGS) entry which is preliminary data.</text>
</comment>
<dbReference type="Proteomes" id="UP001152302">
    <property type="component" value="Unassembled WGS sequence"/>
</dbReference>
<sequence length="62" mass="7018">MENHQYITGDKAIIVSHIANHPYELNTNVTILGKEDHGKWKVSDGYKESIVTGIDLFPSYDN</sequence>
<dbReference type="EMBL" id="JAMBPX010000011">
    <property type="protein sequence ID" value="MDG0860395.1"/>
    <property type="molecule type" value="Genomic_DNA"/>
</dbReference>
<gene>
    <name evidence="1" type="ORF">M4L21_13760</name>
</gene>
<dbReference type="RefSeq" id="WP_277595914.1">
    <property type="nucleotide sequence ID" value="NZ_JAMBPX010000011.1"/>
</dbReference>
<accession>A0A9X4LGK9</accession>
<name>A0A9X4LGK9_9STAP</name>